<comment type="caution">
    <text evidence="1">The sequence shown here is derived from an EMBL/GenBank/DDBJ whole genome shotgun (WGS) entry which is preliminary data.</text>
</comment>
<dbReference type="RefSeq" id="WP_270951320.1">
    <property type="nucleotide sequence ID" value="NZ_JAQGLA010000045.1"/>
</dbReference>
<evidence type="ECO:0000313" key="2">
    <source>
        <dbReference type="Proteomes" id="UP001210380"/>
    </source>
</evidence>
<evidence type="ECO:0000313" key="1">
    <source>
        <dbReference type="EMBL" id="MDA3628459.1"/>
    </source>
</evidence>
<name>A0ABT4V3C1_9PSEU</name>
<accession>A0ABT4V3C1</accession>
<gene>
    <name evidence="1" type="ORF">OU415_23710</name>
</gene>
<organism evidence="1 2">
    <name type="scientific">Saccharopolyspora oryzae</name>
    <dbReference type="NCBI Taxonomy" id="2997343"/>
    <lineage>
        <taxon>Bacteria</taxon>
        <taxon>Bacillati</taxon>
        <taxon>Actinomycetota</taxon>
        <taxon>Actinomycetes</taxon>
        <taxon>Pseudonocardiales</taxon>
        <taxon>Pseudonocardiaceae</taxon>
        <taxon>Saccharopolyspora</taxon>
    </lineage>
</organism>
<sequence>MTELDRLLEVAARRDRSADLVWPAAAAAIELLWWYDRGSDARRLAEVTIRDFAACPGELFVQRVPFDEALVVGSVVDGLDPVGFLAGLLDVIPDDTVLGKHLGWLAENYGRPYDAVGLFGGFEWVYPSKPLKRIPQALSERDLGSLDDAERFRLYSGAHHCRQYPVARRLLDESGEFPTRWAEATWMAGHMVEDGEVELASDLILHVVPDWHPFEVWDVVPTNLVIQPRLRPAVTPEIREAVFRQVDISQIPGVA</sequence>
<protein>
    <submittedName>
        <fullName evidence="1">Uncharacterized protein</fullName>
    </submittedName>
</protein>
<proteinExistence type="predicted"/>
<keyword evidence="2" id="KW-1185">Reference proteome</keyword>
<dbReference type="EMBL" id="JAQGLA010000045">
    <property type="protein sequence ID" value="MDA3628459.1"/>
    <property type="molecule type" value="Genomic_DNA"/>
</dbReference>
<dbReference type="Proteomes" id="UP001210380">
    <property type="component" value="Unassembled WGS sequence"/>
</dbReference>
<reference evidence="1 2" key="1">
    <citation type="submission" date="2022-11" db="EMBL/GenBank/DDBJ databases">
        <title>Draft genome sequence of Saccharopolyspora sp. WRP15-2 isolated from rhizosphere soils of wild rice in Thailand.</title>
        <authorList>
            <person name="Duangmal K."/>
            <person name="Kammanee S."/>
            <person name="Muangham S."/>
        </authorList>
    </citation>
    <scope>NUCLEOTIDE SEQUENCE [LARGE SCALE GENOMIC DNA]</scope>
    <source>
        <strain evidence="1 2">WRP15-2</strain>
    </source>
</reference>